<dbReference type="InterPro" id="IPR041522">
    <property type="entry name" value="CdaR_GGDEF"/>
</dbReference>
<proteinExistence type="predicted"/>
<comment type="caution">
    <text evidence="13">The sequence shown here is derived from an EMBL/GenBank/DDBJ whole genome shotgun (WGS) entry which is preliminary data.</text>
</comment>
<dbReference type="InterPro" id="IPR018060">
    <property type="entry name" value="HTH_AraC"/>
</dbReference>
<evidence type="ECO:0000256" key="6">
    <source>
        <dbReference type="ARBA" id="ARBA00023015"/>
    </source>
</evidence>
<reference evidence="13 14" key="1">
    <citation type="journal article" date="2019" name="Anaerobe">
        <title>Detection of Robinsoniella peoriensis in multiple bone samples of a trauma patient.</title>
        <authorList>
            <person name="Schrottner P."/>
            <person name="Hartwich K."/>
            <person name="Bunk B."/>
            <person name="Schober I."/>
            <person name="Helbig S."/>
            <person name="Rudolph W.W."/>
            <person name="Gunzer F."/>
        </authorList>
    </citation>
    <scope>NUCLEOTIDE SEQUENCE [LARGE SCALE GENOMIC DNA]</scope>
    <source>
        <strain evidence="13 14">DSM 106044</strain>
    </source>
</reference>
<keyword evidence="6" id="KW-0805">Transcription regulation</keyword>
<evidence type="ECO:0000256" key="7">
    <source>
        <dbReference type="ARBA" id="ARBA00023125"/>
    </source>
</evidence>
<sequence>MKILVVEDDFIVRKGIILSLDWEKEGFQICGEAANGVSGFELVKELQPEIILTDIRMPREDGLSLSKRIRSAYPWMKIVILSGYDDFSYAKQALQIGVFEYLLKPIDADELLETVVKLKKEIEKEKARQEREIFQQTFVEENYDYVRSRLLNALISEKLTDQARREEVTGQLSKLGLEFAGPCYRVLLITVDDFFLLTQHSVEERRCLEESIEESIRNILGLSSQETVFRDNGTHFVVILMEQGQEEKADREALSRLYQQIKGELGFYITVSLGDRKDKIEEIRQSYREALQALRCRPYMPGEYMIHYHESMGKERKTYLNIQKKENELVQAMLQYDGDRMLEIVQNIFEEAYQKQTEFEKVKTACVRIWMIVASNLEEMSINPLEVTGESRDCLSEMEGIGSFSALKRYILNLCRDTVQVLNSTEGAKYNVIIQKSMQYIAKHYMDEIRISQIVAELYITPNHFSQVFKSQTGMNFSDYLNQFRIDMAKELLKNLDLKIYQVSEKSGYQNYKYFNLVFKKYTGYSPKEYRNHIDLREDGKIT</sequence>
<evidence type="ECO:0000259" key="12">
    <source>
        <dbReference type="PROSITE" id="PS50110"/>
    </source>
</evidence>
<dbReference type="PROSITE" id="PS50110">
    <property type="entry name" value="RESPONSE_REGULATORY"/>
    <property type="match status" value="1"/>
</dbReference>
<dbReference type="InterPro" id="IPR051552">
    <property type="entry name" value="HptR"/>
</dbReference>
<dbReference type="PANTHER" id="PTHR42713:SF3">
    <property type="entry name" value="TRANSCRIPTIONAL REGULATORY PROTEIN HPTR"/>
    <property type="match status" value="1"/>
</dbReference>
<dbReference type="InterPro" id="IPR009057">
    <property type="entry name" value="Homeodomain-like_sf"/>
</dbReference>
<dbReference type="Gene3D" id="1.10.10.60">
    <property type="entry name" value="Homeodomain-like"/>
    <property type="match status" value="2"/>
</dbReference>
<keyword evidence="4 10" id="KW-0597">Phosphoprotein</keyword>
<evidence type="ECO:0000256" key="3">
    <source>
        <dbReference type="ARBA" id="ARBA00022490"/>
    </source>
</evidence>
<evidence type="ECO:0000256" key="5">
    <source>
        <dbReference type="ARBA" id="ARBA00023012"/>
    </source>
</evidence>
<evidence type="ECO:0000313" key="14">
    <source>
        <dbReference type="Proteomes" id="UP000306509"/>
    </source>
</evidence>
<accession>A0A4U8QDU6</accession>
<evidence type="ECO:0000256" key="1">
    <source>
        <dbReference type="ARBA" id="ARBA00004496"/>
    </source>
</evidence>
<dbReference type="Proteomes" id="UP000306509">
    <property type="component" value="Unassembled WGS sequence"/>
</dbReference>
<keyword evidence="7" id="KW-0238">DNA-binding</keyword>
<comment type="subcellular location">
    <subcellularLocation>
        <location evidence="1">Cytoplasm</location>
    </subcellularLocation>
</comment>
<dbReference type="GO" id="GO:0000160">
    <property type="term" value="P:phosphorelay signal transduction system"/>
    <property type="evidence" value="ECO:0007669"/>
    <property type="project" value="UniProtKB-KW"/>
</dbReference>
<dbReference type="Gene3D" id="3.40.50.2300">
    <property type="match status" value="1"/>
</dbReference>
<dbReference type="Pfam" id="PF17853">
    <property type="entry name" value="GGDEF_2"/>
    <property type="match status" value="1"/>
</dbReference>
<dbReference type="GO" id="GO:0043565">
    <property type="term" value="F:sequence-specific DNA binding"/>
    <property type="evidence" value="ECO:0007669"/>
    <property type="project" value="InterPro"/>
</dbReference>
<dbReference type="AlphaFoldDB" id="A0A4U8QDU6"/>
<comment type="function">
    <text evidence="9">May play the central regulatory role in sporulation. It may be an element of the effector pathway responsible for the activation of sporulation genes in response to nutritional stress. Spo0A may act in concert with spo0H (a sigma factor) to control the expression of some genes that are critical to the sporulation process.</text>
</comment>
<dbReference type="PROSITE" id="PS00041">
    <property type="entry name" value="HTH_ARAC_FAMILY_1"/>
    <property type="match status" value="1"/>
</dbReference>
<dbReference type="InterPro" id="IPR001789">
    <property type="entry name" value="Sig_transdc_resp-reg_receiver"/>
</dbReference>
<dbReference type="SUPFAM" id="SSF52172">
    <property type="entry name" value="CheY-like"/>
    <property type="match status" value="1"/>
</dbReference>
<gene>
    <name evidence="13" type="ORF">DSM106044_03196</name>
</gene>
<evidence type="ECO:0000256" key="4">
    <source>
        <dbReference type="ARBA" id="ARBA00022553"/>
    </source>
</evidence>
<dbReference type="GO" id="GO:0003700">
    <property type="term" value="F:DNA-binding transcription factor activity"/>
    <property type="evidence" value="ECO:0007669"/>
    <property type="project" value="InterPro"/>
</dbReference>
<feature type="domain" description="HTH araC/xylS-type" evidence="11">
    <location>
        <begin position="435"/>
        <end position="533"/>
    </location>
</feature>
<protein>
    <recommendedName>
        <fullName evidence="2">Stage 0 sporulation protein A homolog</fullName>
    </recommendedName>
</protein>
<dbReference type="RefSeq" id="WP_138002922.1">
    <property type="nucleotide sequence ID" value="NZ_QGQD01000060.1"/>
</dbReference>
<keyword evidence="8" id="KW-0804">Transcription</keyword>
<dbReference type="InterPro" id="IPR018062">
    <property type="entry name" value="HTH_AraC-typ_CS"/>
</dbReference>
<evidence type="ECO:0000256" key="2">
    <source>
        <dbReference type="ARBA" id="ARBA00018672"/>
    </source>
</evidence>
<dbReference type="SMART" id="SM00448">
    <property type="entry name" value="REC"/>
    <property type="match status" value="1"/>
</dbReference>
<dbReference type="GO" id="GO:0005737">
    <property type="term" value="C:cytoplasm"/>
    <property type="evidence" value="ECO:0007669"/>
    <property type="project" value="UniProtKB-SubCell"/>
</dbReference>
<dbReference type="SMART" id="SM00342">
    <property type="entry name" value="HTH_ARAC"/>
    <property type="match status" value="1"/>
</dbReference>
<dbReference type="PROSITE" id="PS01124">
    <property type="entry name" value="HTH_ARAC_FAMILY_2"/>
    <property type="match status" value="1"/>
</dbReference>
<dbReference type="STRING" id="180332.GCA_000797495_01855"/>
<dbReference type="Pfam" id="PF12833">
    <property type="entry name" value="HTH_18"/>
    <property type="match status" value="1"/>
</dbReference>
<feature type="modified residue" description="4-aspartylphosphate" evidence="10">
    <location>
        <position position="54"/>
    </location>
</feature>
<dbReference type="EMBL" id="QGQD01000060">
    <property type="protein sequence ID" value="TLD00106.1"/>
    <property type="molecule type" value="Genomic_DNA"/>
</dbReference>
<evidence type="ECO:0000256" key="8">
    <source>
        <dbReference type="ARBA" id="ARBA00023163"/>
    </source>
</evidence>
<organism evidence="13 14">
    <name type="scientific">Robinsoniella peoriensis</name>
    <dbReference type="NCBI Taxonomy" id="180332"/>
    <lineage>
        <taxon>Bacteria</taxon>
        <taxon>Bacillati</taxon>
        <taxon>Bacillota</taxon>
        <taxon>Clostridia</taxon>
        <taxon>Lachnospirales</taxon>
        <taxon>Lachnospiraceae</taxon>
        <taxon>Robinsoniella</taxon>
    </lineage>
</organism>
<dbReference type="SUPFAM" id="SSF46689">
    <property type="entry name" value="Homeodomain-like"/>
    <property type="match status" value="2"/>
</dbReference>
<evidence type="ECO:0000313" key="13">
    <source>
        <dbReference type="EMBL" id="TLD00106.1"/>
    </source>
</evidence>
<keyword evidence="3" id="KW-0963">Cytoplasm</keyword>
<evidence type="ECO:0000256" key="10">
    <source>
        <dbReference type="PROSITE-ProRule" id="PRU00169"/>
    </source>
</evidence>
<evidence type="ECO:0000256" key="9">
    <source>
        <dbReference type="ARBA" id="ARBA00024867"/>
    </source>
</evidence>
<dbReference type="Pfam" id="PF00072">
    <property type="entry name" value="Response_reg"/>
    <property type="match status" value="1"/>
</dbReference>
<name>A0A4U8QDU6_9FIRM</name>
<dbReference type="InterPro" id="IPR011006">
    <property type="entry name" value="CheY-like_superfamily"/>
</dbReference>
<feature type="domain" description="Response regulatory" evidence="12">
    <location>
        <begin position="2"/>
        <end position="119"/>
    </location>
</feature>
<keyword evidence="14" id="KW-1185">Reference proteome</keyword>
<dbReference type="CDD" id="cd17536">
    <property type="entry name" value="REC_YesN-like"/>
    <property type="match status" value="1"/>
</dbReference>
<evidence type="ECO:0000259" key="11">
    <source>
        <dbReference type="PROSITE" id="PS01124"/>
    </source>
</evidence>
<keyword evidence="5" id="KW-0902">Two-component regulatory system</keyword>
<dbReference type="PANTHER" id="PTHR42713">
    <property type="entry name" value="HISTIDINE KINASE-RELATED"/>
    <property type="match status" value="1"/>
</dbReference>